<dbReference type="InterPro" id="IPR001845">
    <property type="entry name" value="HTH_ArsR_DNA-bd_dom"/>
</dbReference>
<gene>
    <name evidence="2" type="ORF">Mth01_20780</name>
</gene>
<dbReference type="Proteomes" id="UP000610966">
    <property type="component" value="Unassembled WGS sequence"/>
</dbReference>
<dbReference type="Pfam" id="PF12840">
    <property type="entry name" value="HTH_20"/>
    <property type="match status" value="1"/>
</dbReference>
<dbReference type="Gene3D" id="6.10.140.2180">
    <property type="match status" value="1"/>
</dbReference>
<feature type="domain" description="HTH arsR-type" evidence="1">
    <location>
        <begin position="15"/>
        <end position="99"/>
    </location>
</feature>
<dbReference type="RefSeq" id="WP_204015066.1">
    <property type="nucleotide sequence ID" value="NZ_BOOG01000017.1"/>
</dbReference>
<dbReference type="SUPFAM" id="SSF46785">
    <property type="entry name" value="Winged helix' DNA-binding domain"/>
    <property type="match status" value="1"/>
</dbReference>
<organism evidence="2 3">
    <name type="scientific">Sphaerimonospora thailandensis</name>
    <dbReference type="NCBI Taxonomy" id="795644"/>
    <lineage>
        <taxon>Bacteria</taxon>
        <taxon>Bacillati</taxon>
        <taxon>Actinomycetota</taxon>
        <taxon>Actinomycetes</taxon>
        <taxon>Streptosporangiales</taxon>
        <taxon>Streptosporangiaceae</taxon>
        <taxon>Sphaerimonospora</taxon>
    </lineage>
</organism>
<keyword evidence="3" id="KW-1185">Reference proteome</keyword>
<dbReference type="GO" id="GO:0003700">
    <property type="term" value="F:DNA-binding transcription factor activity"/>
    <property type="evidence" value="ECO:0007669"/>
    <property type="project" value="InterPro"/>
</dbReference>
<dbReference type="AlphaFoldDB" id="A0A8J3R8I2"/>
<evidence type="ECO:0000259" key="1">
    <source>
        <dbReference type="SMART" id="SM00418"/>
    </source>
</evidence>
<dbReference type="EMBL" id="BOOG01000017">
    <property type="protein sequence ID" value="GIH69825.1"/>
    <property type="molecule type" value="Genomic_DNA"/>
</dbReference>
<proteinExistence type="predicted"/>
<dbReference type="CDD" id="cd00090">
    <property type="entry name" value="HTH_ARSR"/>
    <property type="match status" value="1"/>
</dbReference>
<accession>A0A8J3R8I2</accession>
<dbReference type="Gene3D" id="1.10.10.10">
    <property type="entry name" value="Winged helix-like DNA-binding domain superfamily/Winged helix DNA-binding domain"/>
    <property type="match status" value="1"/>
</dbReference>
<name>A0A8J3R8I2_9ACTN</name>
<protein>
    <submittedName>
        <fullName evidence="2">Transcriptional regulator</fullName>
    </submittedName>
</protein>
<dbReference type="InterPro" id="IPR036390">
    <property type="entry name" value="WH_DNA-bd_sf"/>
</dbReference>
<dbReference type="SMART" id="SM00418">
    <property type="entry name" value="HTH_ARSR"/>
    <property type="match status" value="1"/>
</dbReference>
<evidence type="ECO:0000313" key="2">
    <source>
        <dbReference type="EMBL" id="GIH69825.1"/>
    </source>
</evidence>
<evidence type="ECO:0000313" key="3">
    <source>
        <dbReference type="Proteomes" id="UP000610966"/>
    </source>
</evidence>
<dbReference type="InterPro" id="IPR011991">
    <property type="entry name" value="ArsR-like_HTH"/>
</dbReference>
<comment type="caution">
    <text evidence="2">The sequence shown here is derived from an EMBL/GenBank/DDBJ whole genome shotgun (WGS) entry which is preliminary data.</text>
</comment>
<dbReference type="InterPro" id="IPR036388">
    <property type="entry name" value="WH-like_DNA-bd_sf"/>
</dbReference>
<sequence>MGISKTTTKTTSVDLLLHPVRLRVVQSLLGDRRMTTAALAEELSDVSPATLYRHVAALANAGVLEVVDEQRVRGAVERTYALRLPAAQVTEEDLAAMSPDDHRKAFMAFVAGLLTDFDRYADRDDIDLRRDGVGYRQAAFWLTDDELTEFMTDLRGVFETWMSRGPAEGRVRRTLTTVLMPSTS</sequence>
<reference evidence="2" key="1">
    <citation type="submission" date="2021-01" db="EMBL/GenBank/DDBJ databases">
        <title>Whole genome shotgun sequence of Sphaerimonospora thailandensis NBRC 107569.</title>
        <authorList>
            <person name="Komaki H."/>
            <person name="Tamura T."/>
        </authorList>
    </citation>
    <scope>NUCLEOTIDE SEQUENCE</scope>
    <source>
        <strain evidence="2">NBRC 107569</strain>
    </source>
</reference>